<dbReference type="InterPro" id="IPR041677">
    <property type="entry name" value="DNA2/NAM7_AAA_11"/>
</dbReference>
<comment type="caution">
    <text evidence="2">The sequence shown here is derived from an EMBL/GenBank/DDBJ whole genome shotgun (WGS) entry which is preliminary data.</text>
</comment>
<proteinExistence type="predicted"/>
<dbReference type="STRING" id="1754190.A0A1Y2EUD0"/>
<dbReference type="PANTHER" id="PTHR10887:SF495">
    <property type="entry name" value="HELICASE SENATAXIN ISOFORM X1-RELATED"/>
    <property type="match status" value="1"/>
</dbReference>
<dbReference type="EMBL" id="MCOG01000026">
    <property type="protein sequence ID" value="ORY75191.1"/>
    <property type="molecule type" value="Genomic_DNA"/>
</dbReference>
<sequence length="433" mass="50653">MVSSRNEENDFYFSCVQSPYKWELTSDPYSDIRKKKFPILKDTYNSMQEYYKVIDPLFHIECKEELRSFNEKLNERKINFKDVAVNVDVKAFKNSNDSFHLFENTSCYLKIAMPYYFLSGYDGMDFIQSGTKHKEQRSSGEIKWNDLLYLAKISDDFKTIYFDTLMFYRKSDSIVNDYDESTFSLDSSDFDDDDDDDDFIKKMRSLNLGNTISPDDKLNIICMTCISSEKIDRLQYEIIRERGQWICIHIMSFGAIIKEYRILNYLVENSSLPICKIITSGKIDPAINKSIIYYGPEYKNITKNVINDYKLNESQACALCKVKGRAISLIHGPPGTGKTSVLVAIIDRELQYNILTGNESKILVCAPSNYACDEIIRRLKKEEKDKEYIKSFRYRASDEMNVKFKKDINEFNQINSIFSEDENIKFLKLLNMF</sequence>
<gene>
    <name evidence="2" type="ORF">LY90DRAFT_502198</name>
</gene>
<dbReference type="InterPro" id="IPR027417">
    <property type="entry name" value="P-loop_NTPase"/>
</dbReference>
<dbReference type="SUPFAM" id="SSF52540">
    <property type="entry name" value="P-loop containing nucleoside triphosphate hydrolases"/>
    <property type="match status" value="1"/>
</dbReference>
<name>A0A1Y2EUD0_9FUNG</name>
<dbReference type="Pfam" id="PF13086">
    <property type="entry name" value="AAA_11"/>
    <property type="match status" value="1"/>
</dbReference>
<dbReference type="Proteomes" id="UP000193920">
    <property type="component" value="Unassembled WGS sequence"/>
</dbReference>
<organism evidence="2 3">
    <name type="scientific">Neocallimastix californiae</name>
    <dbReference type="NCBI Taxonomy" id="1754190"/>
    <lineage>
        <taxon>Eukaryota</taxon>
        <taxon>Fungi</taxon>
        <taxon>Fungi incertae sedis</taxon>
        <taxon>Chytridiomycota</taxon>
        <taxon>Chytridiomycota incertae sedis</taxon>
        <taxon>Neocallimastigomycetes</taxon>
        <taxon>Neocallimastigales</taxon>
        <taxon>Neocallimastigaceae</taxon>
        <taxon>Neocallimastix</taxon>
    </lineage>
</organism>
<evidence type="ECO:0000313" key="2">
    <source>
        <dbReference type="EMBL" id="ORY75191.1"/>
    </source>
</evidence>
<dbReference type="GO" id="GO:0004386">
    <property type="term" value="F:helicase activity"/>
    <property type="evidence" value="ECO:0007669"/>
    <property type="project" value="InterPro"/>
</dbReference>
<keyword evidence="3" id="KW-1185">Reference proteome</keyword>
<dbReference type="AlphaFoldDB" id="A0A1Y2EUD0"/>
<dbReference type="Gene3D" id="3.40.50.300">
    <property type="entry name" value="P-loop containing nucleotide triphosphate hydrolases"/>
    <property type="match status" value="1"/>
</dbReference>
<protein>
    <recommendedName>
        <fullName evidence="1">DNA2/NAM7 helicase helicase domain-containing protein</fullName>
    </recommendedName>
</protein>
<dbReference type="OrthoDB" id="6513042at2759"/>
<reference evidence="2 3" key="1">
    <citation type="submission" date="2016-08" db="EMBL/GenBank/DDBJ databases">
        <title>A Parts List for Fungal Cellulosomes Revealed by Comparative Genomics.</title>
        <authorList>
            <consortium name="DOE Joint Genome Institute"/>
            <person name="Haitjema C.H."/>
            <person name="Gilmore S.P."/>
            <person name="Henske J.K."/>
            <person name="Solomon K.V."/>
            <person name="De Groot R."/>
            <person name="Kuo A."/>
            <person name="Mondo S.J."/>
            <person name="Salamov A.A."/>
            <person name="Labutti K."/>
            <person name="Zhao Z."/>
            <person name="Chiniquy J."/>
            <person name="Barry K."/>
            <person name="Brewer H.M."/>
            <person name="Purvine S.O."/>
            <person name="Wright A.T."/>
            <person name="Boxma B."/>
            <person name="Van Alen T."/>
            <person name="Hackstein J.H."/>
            <person name="Baker S.E."/>
            <person name="Grigoriev I.V."/>
            <person name="O'Malley M.A."/>
        </authorList>
    </citation>
    <scope>NUCLEOTIDE SEQUENCE [LARGE SCALE GENOMIC DNA]</scope>
    <source>
        <strain evidence="2 3">G1</strain>
    </source>
</reference>
<dbReference type="PANTHER" id="PTHR10887">
    <property type="entry name" value="DNA2/NAM7 HELICASE FAMILY"/>
    <property type="match status" value="1"/>
</dbReference>
<dbReference type="InterPro" id="IPR045055">
    <property type="entry name" value="DNA2/NAM7-like"/>
</dbReference>
<evidence type="ECO:0000313" key="3">
    <source>
        <dbReference type="Proteomes" id="UP000193920"/>
    </source>
</evidence>
<accession>A0A1Y2EUD0</accession>
<evidence type="ECO:0000259" key="1">
    <source>
        <dbReference type="Pfam" id="PF13086"/>
    </source>
</evidence>
<feature type="domain" description="DNA2/NAM7 helicase helicase" evidence="1">
    <location>
        <begin position="310"/>
        <end position="412"/>
    </location>
</feature>